<reference evidence="1 2" key="1">
    <citation type="submission" date="2024-08" db="EMBL/GenBank/DDBJ databases">
        <authorList>
            <person name="Ishaq N."/>
        </authorList>
    </citation>
    <scope>NUCLEOTIDE SEQUENCE [LARGE SCALE GENOMIC DNA]</scope>
    <source>
        <strain evidence="1 2">DSM 18651</strain>
    </source>
</reference>
<organism evidence="1 2">
    <name type="scientific">Microbulbifer epialgicus</name>
    <dbReference type="NCBI Taxonomy" id="393907"/>
    <lineage>
        <taxon>Bacteria</taxon>
        <taxon>Pseudomonadati</taxon>
        <taxon>Pseudomonadota</taxon>
        <taxon>Gammaproteobacteria</taxon>
        <taxon>Cellvibrionales</taxon>
        <taxon>Microbulbiferaceae</taxon>
        <taxon>Microbulbifer</taxon>
    </lineage>
</organism>
<dbReference type="RefSeq" id="WP_371840993.1">
    <property type="nucleotide sequence ID" value="NZ_JBGMEK010000077.1"/>
</dbReference>
<evidence type="ECO:0000313" key="1">
    <source>
        <dbReference type="EMBL" id="MFA0813213.1"/>
    </source>
</evidence>
<proteinExistence type="predicted"/>
<sequence length="227" mass="25362">MARLILFIVLYAVCVGCIGSVAVSECRLELVDEELLEKNSLSSEWASEIFQLEFCVASGKERVIAGLSSPKKVGDGFYWLEIFSPNLLKDSPGKDAGEVYYRLFECSNNCEGGYTGQFYILLRSASAIYETQREEILDLIGCVSNSECLKNIFDEIGFLREMIHGWRGNIKKILTASELKVVGIDLVAPGEKGVEVQISTDVGAWNLVFERQALPKKRLLELNIVQY</sequence>
<accession>A0ABV4P6A1</accession>
<name>A0ABV4P6A1_9GAMM</name>
<dbReference type="EMBL" id="JBGMEK010000077">
    <property type="protein sequence ID" value="MFA0813213.1"/>
    <property type="molecule type" value="Genomic_DNA"/>
</dbReference>
<keyword evidence="2" id="KW-1185">Reference proteome</keyword>
<comment type="caution">
    <text evidence="1">The sequence shown here is derived from an EMBL/GenBank/DDBJ whole genome shotgun (WGS) entry which is preliminary data.</text>
</comment>
<dbReference type="Proteomes" id="UP001569428">
    <property type="component" value="Unassembled WGS sequence"/>
</dbReference>
<evidence type="ECO:0000313" key="2">
    <source>
        <dbReference type="Proteomes" id="UP001569428"/>
    </source>
</evidence>
<gene>
    <name evidence="1" type="ORF">ACCI49_20125</name>
</gene>
<protein>
    <submittedName>
        <fullName evidence="1">Uncharacterized protein</fullName>
    </submittedName>
</protein>